<dbReference type="Gene3D" id="3.30.540.30">
    <property type="match status" value="1"/>
</dbReference>
<dbReference type="EMBL" id="MFBF01000056">
    <property type="protein sequence ID" value="OGD90035.1"/>
    <property type="molecule type" value="Genomic_DNA"/>
</dbReference>
<comment type="caution">
    <text evidence="3">The sequence shown here is derived from an EMBL/GenBank/DDBJ whole genome shotgun (WGS) entry which is preliminary data.</text>
</comment>
<dbReference type="STRING" id="1797716.A3D07_02480"/>
<dbReference type="PANTHER" id="PTHR23422:SF9">
    <property type="entry name" value="ZN-DEPENDENT HYDROLASE"/>
    <property type="match status" value="1"/>
</dbReference>
<dbReference type="GO" id="GO:0008239">
    <property type="term" value="F:dipeptidyl-peptidase activity"/>
    <property type="evidence" value="ECO:0007669"/>
    <property type="project" value="TreeGrafter"/>
</dbReference>
<evidence type="ECO:0000256" key="2">
    <source>
        <dbReference type="ARBA" id="ARBA00022801"/>
    </source>
</evidence>
<dbReference type="Proteomes" id="UP000177124">
    <property type="component" value="Unassembled WGS sequence"/>
</dbReference>
<keyword evidence="1" id="KW-0479">Metal-binding</keyword>
<dbReference type="InterPro" id="IPR039461">
    <property type="entry name" value="Peptidase_M49"/>
</dbReference>
<dbReference type="GO" id="GO:0046872">
    <property type="term" value="F:metal ion binding"/>
    <property type="evidence" value="ECO:0007669"/>
    <property type="project" value="UniProtKB-KW"/>
</dbReference>
<evidence type="ECO:0000256" key="1">
    <source>
        <dbReference type="ARBA" id="ARBA00022723"/>
    </source>
</evidence>
<keyword evidence="2" id="KW-0378">Hydrolase</keyword>
<organism evidence="3 4">
    <name type="scientific">Candidatus Curtissbacteria bacterium RIFCSPHIGHO2_02_FULL_42_15</name>
    <dbReference type="NCBI Taxonomy" id="1797716"/>
    <lineage>
        <taxon>Bacteria</taxon>
        <taxon>Candidatus Curtissiibacteriota</taxon>
    </lineage>
</organism>
<evidence type="ECO:0000313" key="4">
    <source>
        <dbReference type="Proteomes" id="UP000177124"/>
    </source>
</evidence>
<gene>
    <name evidence="3" type="ORF">A3D07_02480</name>
</gene>
<dbReference type="AlphaFoldDB" id="A0A1F5GDW9"/>
<dbReference type="PANTHER" id="PTHR23422">
    <property type="entry name" value="DIPEPTIDYL PEPTIDASE III-RELATED"/>
    <property type="match status" value="1"/>
</dbReference>
<name>A0A1F5GDW9_9BACT</name>
<proteinExistence type="predicted"/>
<reference evidence="3 4" key="1">
    <citation type="journal article" date="2016" name="Nat. Commun.">
        <title>Thousands of microbial genomes shed light on interconnected biogeochemical processes in an aquifer system.</title>
        <authorList>
            <person name="Anantharaman K."/>
            <person name="Brown C.T."/>
            <person name="Hug L.A."/>
            <person name="Sharon I."/>
            <person name="Castelle C.J."/>
            <person name="Probst A.J."/>
            <person name="Thomas B.C."/>
            <person name="Singh A."/>
            <person name="Wilkins M.J."/>
            <person name="Karaoz U."/>
            <person name="Brodie E.L."/>
            <person name="Williams K.H."/>
            <person name="Hubbard S.S."/>
            <person name="Banfield J.F."/>
        </authorList>
    </citation>
    <scope>NUCLEOTIDE SEQUENCE [LARGE SCALE GENOMIC DNA]</scope>
</reference>
<dbReference type="GO" id="GO:0005737">
    <property type="term" value="C:cytoplasm"/>
    <property type="evidence" value="ECO:0007669"/>
    <property type="project" value="TreeGrafter"/>
</dbReference>
<protein>
    <submittedName>
        <fullName evidence="3">Uncharacterized protein</fullName>
    </submittedName>
</protein>
<accession>A0A1F5GDW9</accession>
<sequence>MTRPAVVHFPLKKGTPLAASEKKVTEKLTKAAEAIAPIYEKQVNALDSQANFYPADATKDEIQQAAKSNSKILSPYTMVERDLKGRLTAIPYHIKFRDELLKVASLIEDAAKISDNFEFSKRLKVQANALMEGKYETSDIYWLSMKPYKINFVIGPIERYEDRLFFTKCAYQSWLGVMDKKQTEDAILFRDFIVSSRRKVLVPSEKVEFMDKIQIRVDDMLVFSGLIARFMFTSSNLPNDVNLMEKYGSEATIFNQSFNNKFNKRRYPIFLAVFEENFKNSYPRSLLRQGSLRNSYLHEISHPLLRYKDAEKRLQEYFPIFDEISASVLGVKACGSLLLKDIISQKELEAIMVMFIALAFCWWMQYLDESGVIHYAQGFAMALNFFLESGAIRESKGFSWPNFAKLFVSIDQLDSSLERILSVGTYEDAKKFTEQYGSLEIFERFRPILKNLI</sequence>
<evidence type="ECO:0000313" key="3">
    <source>
        <dbReference type="EMBL" id="OGD90035.1"/>
    </source>
</evidence>